<reference evidence="1" key="1">
    <citation type="submission" date="2022-11" db="EMBL/GenBank/DDBJ databases">
        <authorList>
            <person name="Vasilchenko N.G."/>
            <person name="Prazdnova E.V."/>
            <person name="Gorovtsov A.V."/>
            <person name="Chistyakov V.A."/>
            <person name="Pak M.L."/>
        </authorList>
    </citation>
    <scope>NUCLEOTIDE SEQUENCE</scope>
    <source>
        <strain evidence="1">R 4.5</strain>
    </source>
</reference>
<protein>
    <submittedName>
        <fullName evidence="1">CpaF/VirB11 family protein</fullName>
    </submittedName>
</protein>
<organism evidence="1 2">
    <name type="scientific">Paenibacillus polymyxa</name>
    <name type="common">Bacillus polymyxa</name>
    <dbReference type="NCBI Taxonomy" id="1406"/>
    <lineage>
        <taxon>Bacteria</taxon>
        <taxon>Bacillati</taxon>
        <taxon>Bacillota</taxon>
        <taxon>Bacilli</taxon>
        <taxon>Bacillales</taxon>
        <taxon>Paenibacillaceae</taxon>
        <taxon>Paenibacillus</taxon>
    </lineage>
</organism>
<accession>A0AAE9IC24</accession>
<name>A0AAE9IC24_PAEPO</name>
<dbReference type="RefSeq" id="WP_250259354.1">
    <property type="nucleotide sequence ID" value="NZ_CP097770.1"/>
</dbReference>
<evidence type="ECO:0000313" key="2">
    <source>
        <dbReference type="Proteomes" id="UP001055784"/>
    </source>
</evidence>
<sequence>MGYKASKVLGAGRQSYSIVFRHPVRKDSSGKAGLRIRRGLGTTDENEAQRLVEQMNEILSDKTLWDLSARQFALLKFDVKIVDAFYDTLEPRNTDYFSLREAALPLPGAEQGYAKVLLVGTTGAGKTTLLRQLIGTDPKKERFPSTSPNKTTVSDIEVICSQGSFETIVTFFELREIRLHLEDCVMAAVLAKINGLDNDIVTMRLLEHSEQRFRFFYVLGDPTMDLDDEDEVDEDEDQELFKGRVTKEENAKFQLVIKGFLSQVNELALVSEKVKNQLVKEFNLNPDSLGAEDKTAFEEIMDEELRQKREFHGLVDDMLDEMTERFKLLKEGHLEFDGEQWPIRWSFRTDDRSEFIQNVRRLSSNYAPHFGKLLTPLVQGIRVKGPFIPTGYTVVPRLVLIDGQGIGHTVTSASSLPSQTSKKFETSDAILLVDSSKQPMQAASQAVLKELASSGHISKLRICFTHLDELKGDNLPTRKSRVNHVSASLNQVVTRIRETLGNEVAVNLDLMLPERSYYLGSLDQNVEEKDKNTLEQLKNLVAALETSIFVEKVSDAIPYYDEANLIIAVQNATRRFHDIWKGRFGRISISNEPVQHWARIKAISRRLALNYDNLEYDNLRPIPELKDRLMDHIRMYLNQPVRWVPGNTADEEKKEAVDRIAREIHSKLINLATERLWAERQTPWNEAFNLTGRGSTVERIKHMESIFEIAAPIPGEAATISSHEYLTILRQLVKDAINLKGGRMLH</sequence>
<proteinExistence type="predicted"/>
<dbReference type="InterPro" id="IPR027417">
    <property type="entry name" value="P-loop_NTPase"/>
</dbReference>
<dbReference type="EMBL" id="CP097770">
    <property type="protein sequence ID" value="URJ48740.1"/>
    <property type="molecule type" value="Genomic_DNA"/>
</dbReference>
<evidence type="ECO:0000313" key="1">
    <source>
        <dbReference type="EMBL" id="URJ48740.1"/>
    </source>
</evidence>
<gene>
    <name evidence="1" type="ORF">MF626_003016</name>
</gene>
<dbReference type="SUPFAM" id="SSF52540">
    <property type="entry name" value="P-loop containing nucleoside triphosphate hydrolases"/>
    <property type="match status" value="2"/>
</dbReference>
<dbReference type="AlphaFoldDB" id="A0AAE9IC24"/>
<dbReference type="Proteomes" id="UP001055784">
    <property type="component" value="Chromosome"/>
</dbReference>